<evidence type="ECO:0000256" key="2">
    <source>
        <dbReference type="ARBA" id="ARBA00009843"/>
    </source>
</evidence>
<dbReference type="Pfam" id="PF03600">
    <property type="entry name" value="CitMHS"/>
    <property type="match status" value="1"/>
</dbReference>
<dbReference type="PANTHER" id="PTHR43568:SF1">
    <property type="entry name" value="P PROTEIN"/>
    <property type="match status" value="1"/>
</dbReference>
<feature type="transmembrane region" description="Helical" evidence="8">
    <location>
        <begin position="77"/>
        <end position="94"/>
    </location>
</feature>
<evidence type="ECO:0000313" key="10">
    <source>
        <dbReference type="EMBL" id="SVA50111.1"/>
    </source>
</evidence>
<organism evidence="10">
    <name type="scientific">marine metagenome</name>
    <dbReference type="NCBI Taxonomy" id="408172"/>
    <lineage>
        <taxon>unclassified sequences</taxon>
        <taxon>metagenomes</taxon>
        <taxon>ecological metagenomes</taxon>
    </lineage>
</organism>
<accession>A0A381WCS5</accession>
<dbReference type="PRINTS" id="PR00758">
    <property type="entry name" value="ARSENICPUMP"/>
</dbReference>
<dbReference type="PANTHER" id="PTHR43568">
    <property type="entry name" value="P PROTEIN"/>
    <property type="match status" value="1"/>
</dbReference>
<dbReference type="InterPro" id="IPR004680">
    <property type="entry name" value="Cit_transptr-like_dom"/>
</dbReference>
<feature type="transmembrane region" description="Helical" evidence="8">
    <location>
        <begin position="295"/>
        <end position="314"/>
    </location>
</feature>
<dbReference type="InterPro" id="IPR000802">
    <property type="entry name" value="Arsenical_pump_ArsB"/>
</dbReference>
<reference evidence="10" key="1">
    <citation type="submission" date="2018-05" db="EMBL/GenBank/DDBJ databases">
        <authorList>
            <person name="Lanie J.A."/>
            <person name="Ng W.-L."/>
            <person name="Kazmierczak K.M."/>
            <person name="Andrzejewski T.M."/>
            <person name="Davidsen T.M."/>
            <person name="Wayne K.J."/>
            <person name="Tettelin H."/>
            <person name="Glass J.I."/>
            <person name="Rusch D."/>
            <person name="Podicherti R."/>
            <person name="Tsui H.-C.T."/>
            <person name="Winkler M.E."/>
        </authorList>
    </citation>
    <scope>NUCLEOTIDE SEQUENCE</scope>
</reference>
<dbReference type="EMBL" id="UINC01011343">
    <property type="protein sequence ID" value="SVA50111.1"/>
    <property type="molecule type" value="Genomic_DNA"/>
</dbReference>
<feature type="domain" description="Citrate transporter-like" evidence="9">
    <location>
        <begin position="39"/>
        <end position="385"/>
    </location>
</feature>
<comment type="subcellular location">
    <subcellularLocation>
        <location evidence="1">Cell membrane</location>
        <topology evidence="1">Multi-pass membrane protein</topology>
    </subcellularLocation>
</comment>
<name>A0A381WCS5_9ZZZZ</name>
<feature type="transmembrane region" description="Helical" evidence="8">
    <location>
        <begin position="48"/>
        <end position="65"/>
    </location>
</feature>
<comment type="similarity">
    <text evidence="2">Belongs to the CitM (TC 2.A.11) transporter family.</text>
</comment>
<evidence type="ECO:0000256" key="8">
    <source>
        <dbReference type="SAM" id="Phobius"/>
    </source>
</evidence>
<keyword evidence="3" id="KW-0813">Transport</keyword>
<evidence type="ECO:0000256" key="7">
    <source>
        <dbReference type="ARBA" id="ARBA00023136"/>
    </source>
</evidence>
<gene>
    <name evidence="10" type="ORF">METZ01_LOCUS102965</name>
</gene>
<keyword evidence="7 8" id="KW-0472">Membrane</keyword>
<feature type="transmembrane region" description="Helical" evidence="8">
    <location>
        <begin position="433"/>
        <end position="452"/>
    </location>
</feature>
<protein>
    <recommendedName>
        <fullName evidence="9">Citrate transporter-like domain-containing protein</fullName>
    </recommendedName>
</protein>
<evidence type="ECO:0000256" key="4">
    <source>
        <dbReference type="ARBA" id="ARBA00022475"/>
    </source>
</evidence>
<keyword evidence="6 8" id="KW-1133">Transmembrane helix</keyword>
<feature type="transmembrane region" description="Helical" evidence="8">
    <location>
        <begin position="115"/>
        <end position="132"/>
    </location>
</feature>
<evidence type="ECO:0000256" key="6">
    <source>
        <dbReference type="ARBA" id="ARBA00022989"/>
    </source>
</evidence>
<dbReference type="GO" id="GO:0015105">
    <property type="term" value="F:arsenite transmembrane transporter activity"/>
    <property type="evidence" value="ECO:0007669"/>
    <property type="project" value="InterPro"/>
</dbReference>
<keyword evidence="4" id="KW-1003">Cell membrane</keyword>
<feature type="transmembrane region" description="Helical" evidence="8">
    <location>
        <begin position="20"/>
        <end position="36"/>
    </location>
</feature>
<evidence type="ECO:0000256" key="3">
    <source>
        <dbReference type="ARBA" id="ARBA00022448"/>
    </source>
</evidence>
<feature type="transmembrane region" description="Helical" evidence="8">
    <location>
        <begin position="243"/>
        <end position="260"/>
    </location>
</feature>
<feature type="transmembrane region" description="Helical" evidence="8">
    <location>
        <begin position="334"/>
        <end position="352"/>
    </location>
</feature>
<sequence length="456" mass="49732">MQAEVTQCVVETIPTAMNDGMLVSGIILALSFIGIFTETLHGFHRVKVAMLGAGIMVVVGQWYGFYTPSCAFQAVDWNVVFLLAAMMGIVAIMIKTGGFEVLAYEIGRFAKGRQFLMLAMIGTAVTVISLLLDNVTTVVIFGPLIVLICQKMKVSAIPYLMAAALLSDTGGVATLVGDPPNLMIGSPDAANIAFTPFLLKMGPIVFVAWIATLFFMRILFKKELDKKSEGVFDESLDYKDKGLWNKSLFVLGMMVVLFIIHNTISWQPWMVAGAGLITLVMLQKHLELEDIMHDVEIPLLMFFIALFMIVGGVEGSGFLEYLGTFIIPFVKEDFLLACIILMWVAAIMSAAIDNIPFTAAMIPIILSLETQGVNVAALWWCLALGVGMGGNGTHIGSTANVFIVTVSERLAKDTGDPSMAITPLMWAKKGLPVMLLTLVICTIVMYLFFPYYSQPI</sequence>
<dbReference type="AlphaFoldDB" id="A0A381WCS5"/>
<evidence type="ECO:0000256" key="5">
    <source>
        <dbReference type="ARBA" id="ARBA00022692"/>
    </source>
</evidence>
<dbReference type="InterPro" id="IPR051475">
    <property type="entry name" value="Diverse_Ion_Transporter"/>
</dbReference>
<feature type="transmembrane region" description="Helical" evidence="8">
    <location>
        <begin position="197"/>
        <end position="220"/>
    </location>
</feature>
<evidence type="ECO:0000256" key="1">
    <source>
        <dbReference type="ARBA" id="ARBA00004651"/>
    </source>
</evidence>
<keyword evidence="5 8" id="KW-0812">Transmembrane</keyword>
<dbReference type="GO" id="GO:0005886">
    <property type="term" value="C:plasma membrane"/>
    <property type="evidence" value="ECO:0007669"/>
    <property type="project" value="UniProtKB-SubCell"/>
</dbReference>
<feature type="transmembrane region" description="Helical" evidence="8">
    <location>
        <begin position="159"/>
        <end position="177"/>
    </location>
</feature>
<evidence type="ECO:0000259" key="9">
    <source>
        <dbReference type="Pfam" id="PF03600"/>
    </source>
</evidence>
<proteinExistence type="inferred from homology"/>